<dbReference type="GO" id="GO:0006281">
    <property type="term" value="P:DNA repair"/>
    <property type="evidence" value="ECO:0007669"/>
    <property type="project" value="UniProtKB-KW"/>
</dbReference>
<dbReference type="KEGG" id="cmag:CBW24_03045"/>
<dbReference type="PANTHER" id="PTHR33693">
    <property type="entry name" value="TYPE-5 URACIL-DNA GLYCOSYLASE"/>
    <property type="match status" value="1"/>
</dbReference>
<dbReference type="GO" id="GO:0097506">
    <property type="term" value="F:deaminated base DNA N-glycosylase activity"/>
    <property type="evidence" value="ECO:0007669"/>
    <property type="project" value="UniProtKB-ARBA"/>
</dbReference>
<dbReference type="RefSeq" id="WP_097372636.1">
    <property type="nucleotide sequence ID" value="NZ_CP021404.1"/>
</dbReference>
<evidence type="ECO:0000256" key="1">
    <source>
        <dbReference type="ARBA" id="ARBA00006521"/>
    </source>
</evidence>
<dbReference type="AlphaFoldDB" id="A0A291LWR1"/>
<keyword evidence="9" id="KW-0234">DNA repair</keyword>
<evidence type="ECO:0000259" key="10">
    <source>
        <dbReference type="SMART" id="SM00986"/>
    </source>
</evidence>
<evidence type="ECO:0000256" key="8">
    <source>
        <dbReference type="ARBA" id="ARBA00023014"/>
    </source>
</evidence>
<keyword evidence="8" id="KW-0411">Iron-sulfur</keyword>
<dbReference type="NCBIfam" id="TIGR03914">
    <property type="entry name" value="UDG_fam_dom"/>
    <property type="match status" value="1"/>
</dbReference>
<keyword evidence="7" id="KW-0408">Iron</keyword>
<feature type="domain" description="Uracil-DNA glycosylase-like" evidence="10">
    <location>
        <begin position="314"/>
        <end position="473"/>
    </location>
</feature>
<sequence length="481" mass="53721">MNHRVTLPHIGTVAAWRDAARPLAAAAVPGHLIRWHREGAAQADDLFAAEPPAGDPPQASRRITVPKRFPTLMAQVGIHADPERFALLYDLLTRLQDTPRLLDDPADPAVRRATRMAAAVRRDMHKMKAFVRFQEIETEGTRRRFAAWFEPDNPIVEATAPFFARRFADMDWMIATPDMVARFEDGALSFHPGAAQPDLPRDATSALWDVYFRNIFNPARVKTSAMRSEMPLKYWKNMPETRLIPDMLAEAETRVQKMRDALPEPAPDHADRIAARYRDTLAEPPPATDLQALARQARGCTRCDLCHIATQTVTGEGPEDAALMVVGEQPGDTEDLAGRPFVGPAGQLLDTLLAEAELPRDRLWMTNAVKHFKHVPRGKKRIHARPNMSEITQCRWWLDQERMLLKPRLTLALGATATTALTGRSAALGPRRGKVEDTANGPVLITIHPSYLLRLPDAGRAAEERARLTEDLRQAKRLAAL</sequence>
<keyword evidence="12" id="KW-1185">Reference proteome</keyword>
<evidence type="ECO:0000256" key="7">
    <source>
        <dbReference type="ARBA" id="ARBA00023004"/>
    </source>
</evidence>
<comment type="similarity">
    <text evidence="1">Belongs to the uracil-DNA glycosylase (UDG) superfamily. Type 4 (UDGa) family.</text>
</comment>
<keyword evidence="3" id="KW-0004">4Fe-4S</keyword>
<dbReference type="InterPro" id="IPR023875">
    <property type="entry name" value="DNA_repair_put"/>
</dbReference>
<dbReference type="NCBIfam" id="TIGR03915">
    <property type="entry name" value="SAM_7_link_chp"/>
    <property type="match status" value="1"/>
</dbReference>
<dbReference type="SMART" id="SM00987">
    <property type="entry name" value="UreE_C"/>
    <property type="match status" value="1"/>
</dbReference>
<dbReference type="InterPro" id="IPR036895">
    <property type="entry name" value="Uracil-DNA_glycosylase-like_sf"/>
</dbReference>
<proteinExistence type="inferred from homology"/>
<dbReference type="GO" id="GO:0051539">
    <property type="term" value="F:4 iron, 4 sulfur cluster binding"/>
    <property type="evidence" value="ECO:0007669"/>
    <property type="project" value="UniProtKB-KW"/>
</dbReference>
<keyword evidence="4" id="KW-0479">Metal-binding</keyword>
<evidence type="ECO:0000256" key="4">
    <source>
        <dbReference type="ARBA" id="ARBA00022723"/>
    </source>
</evidence>
<dbReference type="SUPFAM" id="SSF52141">
    <property type="entry name" value="Uracil-DNA glycosylase-like"/>
    <property type="match status" value="1"/>
</dbReference>
<dbReference type="InterPro" id="IPR005273">
    <property type="entry name" value="Ura-DNA_glyco_family4"/>
</dbReference>
<keyword evidence="6" id="KW-0378">Hydrolase</keyword>
<dbReference type="Pfam" id="PF03167">
    <property type="entry name" value="UDG"/>
    <property type="match status" value="1"/>
</dbReference>
<dbReference type="InterPro" id="IPR025404">
    <property type="entry name" value="DUF4130"/>
</dbReference>
<dbReference type="CDD" id="cd10030">
    <property type="entry name" value="UDG-F4_TTUDGA_SPO1dp_like"/>
    <property type="match status" value="1"/>
</dbReference>
<evidence type="ECO:0000313" key="12">
    <source>
        <dbReference type="Proteomes" id="UP000219050"/>
    </source>
</evidence>
<dbReference type="Proteomes" id="UP000219050">
    <property type="component" value="Chromosome"/>
</dbReference>
<evidence type="ECO:0000256" key="3">
    <source>
        <dbReference type="ARBA" id="ARBA00022485"/>
    </source>
</evidence>
<dbReference type="GO" id="GO:0046872">
    <property type="term" value="F:metal ion binding"/>
    <property type="evidence" value="ECO:0007669"/>
    <property type="project" value="UniProtKB-KW"/>
</dbReference>
<reference evidence="11 12" key="1">
    <citation type="submission" date="2017-05" db="EMBL/GenBank/DDBJ databases">
        <title>Comparative genomic and metabolic analysis of manganese-oxidizing mechanisms in Celeribater manganoxidans DY25T: its adaption to the environment of polymetallic nodule.</title>
        <authorList>
            <person name="Wang X."/>
        </authorList>
    </citation>
    <scope>NUCLEOTIDE SEQUENCE [LARGE SCALE GENOMIC DNA]</scope>
    <source>
        <strain evidence="11 12">DY25</strain>
    </source>
</reference>
<protein>
    <recommendedName>
        <fullName evidence="2">Type-4 uracil-DNA glycosylase</fullName>
    </recommendedName>
</protein>
<dbReference type="SMART" id="SM00986">
    <property type="entry name" value="UDG"/>
    <property type="match status" value="1"/>
</dbReference>
<evidence type="ECO:0000256" key="5">
    <source>
        <dbReference type="ARBA" id="ARBA00022763"/>
    </source>
</evidence>
<evidence type="ECO:0000256" key="6">
    <source>
        <dbReference type="ARBA" id="ARBA00022801"/>
    </source>
</evidence>
<dbReference type="OrthoDB" id="5290748at2"/>
<keyword evidence="5" id="KW-0227">DNA damage</keyword>
<evidence type="ECO:0000256" key="2">
    <source>
        <dbReference type="ARBA" id="ARBA00019403"/>
    </source>
</evidence>
<evidence type="ECO:0000313" key="11">
    <source>
        <dbReference type="EMBL" id="ATI41077.1"/>
    </source>
</evidence>
<dbReference type="InterPro" id="IPR051536">
    <property type="entry name" value="UDG_Type-4/5"/>
</dbReference>
<accession>A0A291LWR1</accession>
<dbReference type="Gene3D" id="3.40.470.10">
    <property type="entry name" value="Uracil-DNA glycosylase-like domain"/>
    <property type="match status" value="1"/>
</dbReference>
<organism evidence="11 12">
    <name type="scientific">Pacificitalea manganoxidans</name>
    <dbReference type="NCBI Taxonomy" id="1411902"/>
    <lineage>
        <taxon>Bacteria</taxon>
        <taxon>Pseudomonadati</taxon>
        <taxon>Pseudomonadota</taxon>
        <taxon>Alphaproteobacteria</taxon>
        <taxon>Rhodobacterales</taxon>
        <taxon>Paracoccaceae</taxon>
        <taxon>Pacificitalea</taxon>
    </lineage>
</organism>
<gene>
    <name evidence="11" type="ORF">CBW24_03045</name>
</gene>
<name>A0A291LWR1_9RHOB</name>
<evidence type="ECO:0000256" key="9">
    <source>
        <dbReference type="ARBA" id="ARBA00023204"/>
    </source>
</evidence>
<dbReference type="PANTHER" id="PTHR33693:SF9">
    <property type="entry name" value="TYPE-4 URACIL-DNA GLYCOSYLASE"/>
    <property type="match status" value="1"/>
</dbReference>
<dbReference type="Pfam" id="PF13566">
    <property type="entry name" value="DUF4130"/>
    <property type="match status" value="1"/>
</dbReference>
<dbReference type="EMBL" id="CP021404">
    <property type="protein sequence ID" value="ATI41077.1"/>
    <property type="molecule type" value="Genomic_DNA"/>
</dbReference>
<dbReference type="InterPro" id="IPR005122">
    <property type="entry name" value="Uracil-DNA_glycosylase-like"/>
</dbReference>